<dbReference type="RefSeq" id="WP_354442811.1">
    <property type="nucleotide sequence ID" value="NZ_JBEPSH010000003.1"/>
</dbReference>
<evidence type="ECO:0000313" key="3">
    <source>
        <dbReference type="EMBL" id="MET4576748.1"/>
    </source>
</evidence>
<evidence type="ECO:0000259" key="2">
    <source>
        <dbReference type="Pfam" id="PF01609"/>
    </source>
</evidence>
<proteinExistence type="predicted"/>
<name>A0ABV2Q835_9BURK</name>
<comment type="caution">
    <text evidence="3">The sequence shown here is derived from an EMBL/GenBank/DDBJ whole genome shotgun (WGS) entry which is preliminary data.</text>
</comment>
<keyword evidence="4" id="KW-1185">Reference proteome</keyword>
<feature type="compositionally biased region" description="Polar residues" evidence="1">
    <location>
        <begin position="1"/>
        <end position="15"/>
    </location>
</feature>
<dbReference type="InterPro" id="IPR002559">
    <property type="entry name" value="Transposase_11"/>
</dbReference>
<sequence>MYDWSGTSIAGSSVPSPRGSGNRPQSNRPRQRHIVVDTRGIPLAVLISGANRHDSMMFEKCLDALPALKGLRG</sequence>
<feature type="domain" description="Transposase IS4-like" evidence="2">
    <location>
        <begin position="16"/>
        <end position="67"/>
    </location>
</feature>
<accession>A0ABV2Q835</accession>
<dbReference type="EMBL" id="JBEPSH010000003">
    <property type="protein sequence ID" value="MET4576748.1"/>
    <property type="molecule type" value="Genomic_DNA"/>
</dbReference>
<organism evidence="3 4">
    <name type="scientific">Ottowia thiooxydans</name>
    <dbReference type="NCBI Taxonomy" id="219182"/>
    <lineage>
        <taxon>Bacteria</taxon>
        <taxon>Pseudomonadati</taxon>
        <taxon>Pseudomonadota</taxon>
        <taxon>Betaproteobacteria</taxon>
        <taxon>Burkholderiales</taxon>
        <taxon>Comamonadaceae</taxon>
        <taxon>Ottowia</taxon>
    </lineage>
</organism>
<gene>
    <name evidence="3" type="ORF">ABIE13_001857</name>
</gene>
<evidence type="ECO:0000256" key="1">
    <source>
        <dbReference type="SAM" id="MobiDB-lite"/>
    </source>
</evidence>
<protein>
    <recommendedName>
        <fullName evidence="2">Transposase IS4-like domain-containing protein</fullName>
    </recommendedName>
</protein>
<dbReference type="Pfam" id="PF01609">
    <property type="entry name" value="DDE_Tnp_1"/>
    <property type="match status" value="1"/>
</dbReference>
<dbReference type="Proteomes" id="UP001549320">
    <property type="component" value="Unassembled WGS sequence"/>
</dbReference>
<evidence type="ECO:0000313" key="4">
    <source>
        <dbReference type="Proteomes" id="UP001549320"/>
    </source>
</evidence>
<reference evidence="3 4" key="1">
    <citation type="submission" date="2024-06" db="EMBL/GenBank/DDBJ databases">
        <title>Sorghum-associated microbial communities from plants grown in Nebraska, USA.</title>
        <authorList>
            <person name="Schachtman D."/>
        </authorList>
    </citation>
    <scope>NUCLEOTIDE SEQUENCE [LARGE SCALE GENOMIC DNA]</scope>
    <source>
        <strain evidence="3 4">2709</strain>
    </source>
</reference>
<feature type="region of interest" description="Disordered" evidence="1">
    <location>
        <begin position="1"/>
        <end position="32"/>
    </location>
</feature>